<feature type="coiled-coil region" evidence="2">
    <location>
        <begin position="51"/>
        <end position="78"/>
    </location>
</feature>
<sequence length="223" mass="25914">MQLTPQEYNKLRAITYHLGKLKDVGYIDVFKAYTSVDESGKTSLLKLVDHIEYFKTKIEEAEKQAKEEKERAQKEHKDLVFFVISVLQTFFPKAFPVDTSKAMPLKIEIHLDLIDALITNPIYPLSYQLTPAAISDAVHSYVNQEFYFESFTRSKVRINLQGEAHEYVIPRDYCYAMKRLERIRFAKNGRTKIEDLPVANEEYEAEFARQLVNAIMSPARFAC</sequence>
<reference evidence="4" key="1">
    <citation type="submission" date="2020-01" db="EMBL/GenBank/DDBJ databases">
        <title>Patterns of diversity and host range of bacteriophage communities associated with bean-nodulatin bacteria.</title>
        <authorList>
            <person name="Vann Cauwenberghe J."/>
            <person name="Santamaria R.I."/>
            <person name="Bustos P."/>
            <person name="Juarez S."/>
            <person name="Gonzalez V."/>
        </authorList>
    </citation>
    <scope>NUCLEOTIDE SEQUENCE</scope>
</reference>
<evidence type="ECO:0000256" key="2">
    <source>
        <dbReference type="SAM" id="Coils"/>
    </source>
</evidence>
<evidence type="ECO:0000256" key="1">
    <source>
        <dbReference type="ARBA" id="ARBA00022884"/>
    </source>
</evidence>
<dbReference type="GO" id="GO:0003723">
    <property type="term" value="F:RNA binding"/>
    <property type="evidence" value="ECO:0007669"/>
    <property type="project" value="UniProtKB-KW"/>
</dbReference>
<feature type="domain" description="ProQ/FinO" evidence="3">
    <location>
        <begin position="83"/>
        <end position="186"/>
    </location>
</feature>
<dbReference type="InterPro" id="IPR016103">
    <property type="entry name" value="ProQ/FinO"/>
</dbReference>
<evidence type="ECO:0000259" key="3">
    <source>
        <dbReference type="Pfam" id="PF04352"/>
    </source>
</evidence>
<evidence type="ECO:0000313" key="5">
    <source>
        <dbReference type="Proteomes" id="UP000605518"/>
    </source>
</evidence>
<dbReference type="SUPFAM" id="SSF48657">
    <property type="entry name" value="FinO-like"/>
    <property type="match status" value="1"/>
</dbReference>
<organism evidence="4 5">
    <name type="scientific">Rhizobium phage RHph_Y68</name>
    <dbReference type="NCBI Taxonomy" id="2509787"/>
    <lineage>
        <taxon>Viruses</taxon>
        <taxon>Duplodnaviria</taxon>
        <taxon>Heunggongvirae</taxon>
        <taxon>Uroviricota</taxon>
        <taxon>Caudoviricetes</taxon>
        <taxon>Pootjesviridae</taxon>
        <taxon>Staniewskivirinae</taxon>
        <taxon>Trinifflemingvirus</taxon>
        <taxon>Trinifflemingvirus Y68</taxon>
    </lineage>
</organism>
<dbReference type="Pfam" id="PF04352">
    <property type="entry name" value="ProQ"/>
    <property type="match status" value="1"/>
</dbReference>
<accession>A0A7S5USU6</accession>
<evidence type="ECO:0000313" key="4">
    <source>
        <dbReference type="EMBL" id="QIG67959.1"/>
    </source>
</evidence>
<dbReference type="Gene3D" id="1.10.1710.10">
    <property type="entry name" value="ProQ/FinO domain"/>
    <property type="match status" value="1"/>
</dbReference>
<protein>
    <submittedName>
        <fullName evidence="4">Bacterial conjugation repressor protein</fullName>
    </submittedName>
</protein>
<dbReference type="InterPro" id="IPR036442">
    <property type="entry name" value="ProQ/FinO_sf"/>
</dbReference>
<keyword evidence="1" id="KW-0694">RNA-binding</keyword>
<dbReference type="Proteomes" id="UP000605518">
    <property type="component" value="Segment"/>
</dbReference>
<dbReference type="EMBL" id="MN988486">
    <property type="protein sequence ID" value="QIG67959.1"/>
    <property type="molecule type" value="Genomic_DNA"/>
</dbReference>
<proteinExistence type="predicted"/>
<keyword evidence="5" id="KW-1185">Reference proteome</keyword>
<keyword evidence="2" id="KW-0175">Coiled coil</keyword>
<gene>
    <name evidence="4" type="ORF">EVB55_024</name>
</gene>
<name>A0A7S5USU6_9CAUD</name>